<dbReference type="Proteomes" id="UP000186953">
    <property type="component" value="Unassembled WGS sequence"/>
</dbReference>
<keyword evidence="1" id="KW-1133">Transmembrane helix</keyword>
<organism evidence="2 3">
    <name type="scientific">Maribacter ulvicola</name>
    <dbReference type="NCBI Taxonomy" id="228959"/>
    <lineage>
        <taxon>Bacteria</taxon>
        <taxon>Pseudomonadati</taxon>
        <taxon>Bacteroidota</taxon>
        <taxon>Flavobacteriia</taxon>
        <taxon>Flavobacteriales</taxon>
        <taxon>Flavobacteriaceae</taxon>
        <taxon>Maribacter</taxon>
    </lineage>
</organism>
<evidence type="ECO:0000313" key="2">
    <source>
        <dbReference type="EMBL" id="SIR15859.1"/>
    </source>
</evidence>
<keyword evidence="1" id="KW-0812">Transmembrane</keyword>
<protein>
    <submittedName>
        <fullName evidence="2">Uncharacterized protein</fullName>
    </submittedName>
</protein>
<proteinExistence type="predicted"/>
<dbReference type="STRING" id="228959.SAMN05421797_10764"/>
<evidence type="ECO:0000313" key="3">
    <source>
        <dbReference type="Proteomes" id="UP000186953"/>
    </source>
</evidence>
<feature type="transmembrane region" description="Helical" evidence="1">
    <location>
        <begin position="96"/>
        <end position="113"/>
    </location>
</feature>
<accession>A0A1N6YN38</accession>
<gene>
    <name evidence="2" type="ORF">SAMN05421797_10764</name>
</gene>
<evidence type="ECO:0000256" key="1">
    <source>
        <dbReference type="SAM" id="Phobius"/>
    </source>
</evidence>
<reference evidence="3" key="1">
    <citation type="submission" date="2017-01" db="EMBL/GenBank/DDBJ databases">
        <authorList>
            <person name="Varghese N."/>
            <person name="Submissions S."/>
        </authorList>
    </citation>
    <scope>NUCLEOTIDE SEQUENCE [LARGE SCALE GENOMIC DNA]</scope>
    <source>
        <strain evidence="3">DSM 15366</strain>
    </source>
</reference>
<keyword evidence="1" id="KW-0472">Membrane</keyword>
<name>A0A1N6YN38_9FLAO</name>
<dbReference type="EMBL" id="FTMA01000007">
    <property type="protein sequence ID" value="SIR15859.1"/>
    <property type="molecule type" value="Genomic_DNA"/>
</dbReference>
<keyword evidence="3" id="KW-1185">Reference proteome</keyword>
<sequence>MRSVEFLSLPDMKKLIVIIIFVLSLQSVVGQIEQDKVLHFLGGNLYGLVGAGVANEISEGNRTWTFIGAVGGSLLIGLAKESIDQHQYGGWSNEDLLATVSGGITVGVTIDIFKKKKQRKRAQLYKNATTTANVSYQKIFPKETIKINSLLVLGMSTTVLEK</sequence>
<dbReference type="AlphaFoldDB" id="A0A1N6YN38"/>